<gene>
    <name evidence="8" type="ORF">DCAR_0205474</name>
</gene>
<accession>A0AAF0WDU2</accession>
<evidence type="ECO:0000256" key="2">
    <source>
        <dbReference type="ARBA" id="ARBA00004395"/>
    </source>
</evidence>
<keyword evidence="3" id="KW-0813">Transport</keyword>
<keyword evidence="9" id="KW-1185">Reference proteome</keyword>
<evidence type="ECO:0000256" key="3">
    <source>
        <dbReference type="ARBA" id="ARBA00022927"/>
    </source>
</evidence>
<dbReference type="InterPro" id="IPR036273">
    <property type="entry name" value="CRAL/TRIO_N_dom_sf"/>
</dbReference>
<keyword evidence="4" id="KW-0333">Golgi apparatus</keyword>
<dbReference type="PANTHER" id="PTHR45657">
    <property type="entry name" value="CRAL-TRIO DOMAIN-CONTAINING PROTEIN YKL091C-RELATED"/>
    <property type="match status" value="1"/>
</dbReference>
<comment type="subcellular location">
    <subcellularLocation>
        <location evidence="1">Cell membrane</location>
        <topology evidence="1">Peripheral membrane protein</topology>
    </subcellularLocation>
    <subcellularLocation>
        <location evidence="2">Golgi apparatus membrane</location>
        <topology evidence="2">Peripheral membrane protein</topology>
    </subcellularLocation>
</comment>
<organism evidence="8 9">
    <name type="scientific">Daucus carota subsp. sativus</name>
    <name type="common">Carrot</name>
    <dbReference type="NCBI Taxonomy" id="79200"/>
    <lineage>
        <taxon>Eukaryota</taxon>
        <taxon>Viridiplantae</taxon>
        <taxon>Streptophyta</taxon>
        <taxon>Embryophyta</taxon>
        <taxon>Tracheophyta</taxon>
        <taxon>Spermatophyta</taxon>
        <taxon>Magnoliopsida</taxon>
        <taxon>eudicotyledons</taxon>
        <taxon>Gunneridae</taxon>
        <taxon>Pentapetalae</taxon>
        <taxon>asterids</taxon>
        <taxon>campanulids</taxon>
        <taxon>Apiales</taxon>
        <taxon>Apiaceae</taxon>
        <taxon>Apioideae</taxon>
        <taxon>Scandiceae</taxon>
        <taxon>Daucinae</taxon>
        <taxon>Daucus</taxon>
        <taxon>Daucus sect. Daucus</taxon>
    </lineage>
</organism>
<evidence type="ECO:0000256" key="4">
    <source>
        <dbReference type="ARBA" id="ARBA00023034"/>
    </source>
</evidence>
<dbReference type="EMBL" id="CP093344">
    <property type="protein sequence ID" value="WOG86273.1"/>
    <property type="molecule type" value="Genomic_DNA"/>
</dbReference>
<keyword evidence="3" id="KW-0653">Protein transport</keyword>
<dbReference type="SUPFAM" id="SSF52087">
    <property type="entry name" value="CRAL/TRIO domain"/>
    <property type="match status" value="1"/>
</dbReference>
<dbReference type="AlphaFoldDB" id="A0AAF0WDU2"/>
<dbReference type="Pfam" id="PF00650">
    <property type="entry name" value="CRAL_TRIO"/>
    <property type="match status" value="1"/>
</dbReference>
<evidence type="ECO:0000259" key="6">
    <source>
        <dbReference type="SMART" id="SM00516"/>
    </source>
</evidence>
<dbReference type="GO" id="GO:0000139">
    <property type="term" value="C:Golgi membrane"/>
    <property type="evidence" value="ECO:0007669"/>
    <property type="project" value="UniProtKB-SubCell"/>
</dbReference>
<dbReference type="Gene3D" id="1.10.8.20">
    <property type="entry name" value="N-terminal domain of phosphatidylinositol transfer protein sec14p"/>
    <property type="match status" value="1"/>
</dbReference>
<feature type="domain" description="CRAL/TRIO N-terminal" evidence="7">
    <location>
        <begin position="106"/>
        <end position="131"/>
    </location>
</feature>
<dbReference type="PANTHER" id="PTHR45657:SF50">
    <property type="entry name" value="PHOSPHATIDYLINOSITOL_PHOSPHATIDYLCHOLINE TRANSFER PROTEIN SFH11"/>
    <property type="match status" value="1"/>
</dbReference>
<dbReference type="InterPro" id="IPR011074">
    <property type="entry name" value="CRAL/TRIO_N_dom"/>
</dbReference>
<dbReference type="PRINTS" id="PR00180">
    <property type="entry name" value="CRETINALDHBP"/>
</dbReference>
<sequence length="450" mass="51409">MEKIRNIFKAKKGKGGEESSKFICSNTQPSRPFASREKYRRLSCDIILKVITFYSLKFHRMMKGAEKSQTVLHGFEGPHDSKDEVFVESLRKMLSLEGLVLQKHTDYYTLLRFLRMKEFDLTKAKEAFLNYIKWRREYGVDAICKEFKFEEYRELKICYPHGYHGVDRCGRPVYIEQTGLVDLNALLQITTTEKFLKYHVSEQEKTLNQRFPSCSIAAKKHITSSTTILDVKGVGMSNFTKPARNIFMELQKIDSNYYPGTLHQVFVVNAGSGFRALWKVVKAFLDARTLGKIQVLGGNYKSKLLEAIDPSNLPTFLGGNCTCSEFGGCHFSDKGPWNDPEITRLLQEMIDTEEHIQDGECSVATTNEKMQSDMDNIYIKDVNDTIPEENTHPEDFSVVDKPLLSKLQALETALKDAKTQIQMLETSIEGTKTVLRGLGLHMEELLSKLN</sequence>
<evidence type="ECO:0000256" key="5">
    <source>
        <dbReference type="ARBA" id="ARBA00038020"/>
    </source>
</evidence>
<evidence type="ECO:0000313" key="8">
    <source>
        <dbReference type="EMBL" id="WOG86273.1"/>
    </source>
</evidence>
<dbReference type="InterPro" id="IPR036865">
    <property type="entry name" value="CRAL-TRIO_dom_sf"/>
</dbReference>
<comment type="similarity">
    <text evidence="5">Belongs to the SFH family.</text>
</comment>
<dbReference type="SMART" id="SM00516">
    <property type="entry name" value="SEC14"/>
    <property type="match status" value="1"/>
</dbReference>
<evidence type="ECO:0008006" key="10">
    <source>
        <dbReference type="Google" id="ProtNLM"/>
    </source>
</evidence>
<dbReference type="Proteomes" id="UP000077755">
    <property type="component" value="Chromosome 2"/>
</dbReference>
<dbReference type="GO" id="GO:0015031">
    <property type="term" value="P:protein transport"/>
    <property type="evidence" value="ECO:0007669"/>
    <property type="project" value="UniProtKB-KW"/>
</dbReference>
<evidence type="ECO:0000256" key="1">
    <source>
        <dbReference type="ARBA" id="ARBA00004202"/>
    </source>
</evidence>
<proteinExistence type="inferred from homology"/>
<name>A0AAF0WDU2_DAUCS</name>
<dbReference type="Gene3D" id="3.40.525.10">
    <property type="entry name" value="CRAL-TRIO lipid binding domain"/>
    <property type="match status" value="1"/>
</dbReference>
<dbReference type="GO" id="GO:0005886">
    <property type="term" value="C:plasma membrane"/>
    <property type="evidence" value="ECO:0007669"/>
    <property type="project" value="UniProtKB-SubCell"/>
</dbReference>
<reference evidence="8" key="2">
    <citation type="submission" date="2022-03" db="EMBL/GenBank/DDBJ databases">
        <title>Draft title - Genomic analysis of global carrot germplasm unveils the trajectory of domestication and the origin of high carotenoid orange carrot.</title>
        <authorList>
            <person name="Iorizzo M."/>
            <person name="Ellison S."/>
            <person name="Senalik D."/>
            <person name="Macko-Podgorni A."/>
            <person name="Grzebelus D."/>
            <person name="Bostan H."/>
            <person name="Rolling W."/>
            <person name="Curaba J."/>
            <person name="Simon P."/>
        </authorList>
    </citation>
    <scope>NUCLEOTIDE SEQUENCE</scope>
    <source>
        <tissue evidence="8">Leaf</tissue>
    </source>
</reference>
<evidence type="ECO:0000259" key="7">
    <source>
        <dbReference type="SMART" id="SM01100"/>
    </source>
</evidence>
<dbReference type="InterPro" id="IPR051026">
    <property type="entry name" value="PI/PC_transfer"/>
</dbReference>
<reference evidence="8" key="1">
    <citation type="journal article" date="2016" name="Nat. Genet.">
        <title>A high-quality carrot genome assembly provides new insights into carotenoid accumulation and asterid genome evolution.</title>
        <authorList>
            <person name="Iorizzo M."/>
            <person name="Ellison S."/>
            <person name="Senalik D."/>
            <person name="Zeng P."/>
            <person name="Satapoomin P."/>
            <person name="Huang J."/>
            <person name="Bowman M."/>
            <person name="Iovene M."/>
            <person name="Sanseverino W."/>
            <person name="Cavagnaro P."/>
            <person name="Yildiz M."/>
            <person name="Macko-Podgorni A."/>
            <person name="Moranska E."/>
            <person name="Grzebelus E."/>
            <person name="Grzebelus D."/>
            <person name="Ashrafi H."/>
            <person name="Zheng Z."/>
            <person name="Cheng S."/>
            <person name="Spooner D."/>
            <person name="Van Deynze A."/>
            <person name="Simon P."/>
        </authorList>
    </citation>
    <scope>NUCLEOTIDE SEQUENCE</scope>
    <source>
        <tissue evidence="8">Leaf</tissue>
    </source>
</reference>
<protein>
    <recommendedName>
        <fullName evidence="10">CRAL-TRIO domain-containing protein</fullName>
    </recommendedName>
</protein>
<dbReference type="CDD" id="cd00170">
    <property type="entry name" value="SEC14"/>
    <property type="match status" value="1"/>
</dbReference>
<dbReference type="SMART" id="SM01100">
    <property type="entry name" value="CRAL_TRIO_N"/>
    <property type="match status" value="1"/>
</dbReference>
<feature type="domain" description="CRAL-TRIO" evidence="6">
    <location>
        <begin position="151"/>
        <end position="322"/>
    </location>
</feature>
<dbReference type="InterPro" id="IPR001251">
    <property type="entry name" value="CRAL-TRIO_dom"/>
</dbReference>
<evidence type="ECO:0000313" key="9">
    <source>
        <dbReference type="Proteomes" id="UP000077755"/>
    </source>
</evidence>
<dbReference type="SUPFAM" id="SSF46938">
    <property type="entry name" value="CRAL/TRIO N-terminal domain"/>
    <property type="match status" value="1"/>
</dbReference>